<dbReference type="Pfam" id="PF10022">
    <property type="entry name" value="DUF2264"/>
    <property type="match status" value="1"/>
</dbReference>
<proteinExistence type="predicted"/>
<accession>A0A329QU45</accession>
<dbReference type="InterPro" id="IPR016624">
    <property type="entry name" value="UCP014753"/>
</dbReference>
<sequence>MTTGISPITGWTRESWTRLADHMLRALRPYASPGHGRITLPGPPGGLGTDVDGLEGFARTFLLAGFRLAGENGREPENVPGLAGWYAEGIAAGTDPSASDRWIRPDEHRQAKVEAASIALILDLTRPWIWDQLSSGVQERVVDYLATVVGDDDYPRNNWLWFRLVVQTFLWSVGGPWSPDDVEADLALHDAFYRADGWYADGDERAFDHYVGWAMHLYPILWMRMRGMPASGGVDGHPGGAAVTPATLAAQRGDLDTWRLRRFLQDYVRLIGGDGSPLVQGRSLTYRFAAAASLWAGALAGIDEPGPGALRRAASGIVDHFTRHAVPDERGLLTLGWHHEWPGIAQSYSGPSSPYWAAKGMLGLALPADHPAWTATEQPLPAEGGDHVWAAPVPSWLISSTRDDGIVRVVNHGTDHALPGSSAGDSPLYARLGYSTATAPLMSPDAWESPVDQSVTLLDADGRATHRAGMQPLRTDILRTESADETAGDDGSGSADDATGSDGGPRCAAVGASVARARWVVPAPGQRDHGSGRSGEVHDAGAVSVLSVVRGAWEIRCVRVDALPEDAKALSSARRLRIGGWPIADASAPRWTVDGPRGDGRERPRGASRTAEVTSARAVSVIVVDEGFDEAGVHRQVDASPLGAHSATPWVAGPVTAGVWHAVVIGLYEHAREQPPQVDLNGTPDGAATRLRITWPGGQWTVVDLPEAPAKHVPARVVAPGPAPDSRRIDAGKESTTP</sequence>
<keyword evidence="4" id="KW-1185">Reference proteome</keyword>
<feature type="compositionally biased region" description="Basic and acidic residues" evidence="1">
    <location>
        <begin position="725"/>
        <end position="738"/>
    </location>
</feature>
<feature type="region of interest" description="Disordered" evidence="1">
    <location>
        <begin position="714"/>
        <end position="738"/>
    </location>
</feature>
<feature type="domain" description="DUF2264" evidence="2">
    <location>
        <begin position="12"/>
        <end position="380"/>
    </location>
</feature>
<reference evidence="3 4" key="1">
    <citation type="submission" date="2018-06" db="EMBL/GenBank/DDBJ databases">
        <title>Phytoactinopolyspora halophila sp. nov., a novel halophilic actinomycete isolated from a saline soil in China.</title>
        <authorList>
            <person name="Tang S.-K."/>
        </authorList>
    </citation>
    <scope>NUCLEOTIDE SEQUENCE [LARGE SCALE GENOMIC DNA]</scope>
    <source>
        <strain evidence="3 4">YIM 96934</strain>
    </source>
</reference>
<feature type="region of interest" description="Disordered" evidence="1">
    <location>
        <begin position="589"/>
        <end position="611"/>
    </location>
</feature>
<evidence type="ECO:0000256" key="1">
    <source>
        <dbReference type="SAM" id="MobiDB-lite"/>
    </source>
</evidence>
<dbReference type="AlphaFoldDB" id="A0A329QU45"/>
<feature type="region of interest" description="Disordered" evidence="1">
    <location>
        <begin position="482"/>
        <end position="508"/>
    </location>
</feature>
<dbReference type="InterPro" id="IPR049349">
    <property type="entry name" value="DUF2264_N"/>
</dbReference>
<comment type="caution">
    <text evidence="3">The sequence shown here is derived from an EMBL/GenBank/DDBJ whole genome shotgun (WGS) entry which is preliminary data.</text>
</comment>
<feature type="compositionally biased region" description="Basic and acidic residues" evidence="1">
    <location>
        <begin position="596"/>
        <end position="605"/>
    </location>
</feature>
<dbReference type="OrthoDB" id="9813465at2"/>
<dbReference type="Proteomes" id="UP000250462">
    <property type="component" value="Unassembled WGS sequence"/>
</dbReference>
<organism evidence="3 4">
    <name type="scientific">Phytoactinopolyspora halophila</name>
    <dbReference type="NCBI Taxonomy" id="1981511"/>
    <lineage>
        <taxon>Bacteria</taxon>
        <taxon>Bacillati</taxon>
        <taxon>Actinomycetota</taxon>
        <taxon>Actinomycetes</taxon>
        <taxon>Jiangellales</taxon>
        <taxon>Jiangellaceae</taxon>
        <taxon>Phytoactinopolyspora</taxon>
    </lineage>
</organism>
<dbReference type="RefSeq" id="WP_112257773.1">
    <property type="nucleotide sequence ID" value="NZ_QMIG01000005.1"/>
</dbReference>
<evidence type="ECO:0000313" key="4">
    <source>
        <dbReference type="Proteomes" id="UP000250462"/>
    </source>
</evidence>
<dbReference type="PANTHER" id="PTHR35339">
    <property type="entry name" value="LINALOOL DEHYDRATASE_ISOMERASE DOMAIN-CONTAINING PROTEIN"/>
    <property type="match status" value="1"/>
</dbReference>
<dbReference type="PANTHER" id="PTHR35339:SF4">
    <property type="entry name" value="LINALOOL DEHYDRATASE_ISOMERASE DOMAIN-CONTAINING PROTEIN"/>
    <property type="match status" value="1"/>
</dbReference>
<evidence type="ECO:0000259" key="2">
    <source>
        <dbReference type="Pfam" id="PF10022"/>
    </source>
</evidence>
<gene>
    <name evidence="3" type="ORF">DPM12_07885</name>
</gene>
<protein>
    <recommendedName>
        <fullName evidence="2">DUF2264 domain-containing protein</fullName>
    </recommendedName>
</protein>
<name>A0A329QU45_9ACTN</name>
<dbReference type="EMBL" id="QMIG01000005">
    <property type="protein sequence ID" value="RAW15571.1"/>
    <property type="molecule type" value="Genomic_DNA"/>
</dbReference>
<evidence type="ECO:0000313" key="3">
    <source>
        <dbReference type="EMBL" id="RAW15571.1"/>
    </source>
</evidence>